<reference evidence="1 2" key="1">
    <citation type="submission" date="2017-12" db="EMBL/GenBank/DDBJ databases">
        <title>Comparative genomics of Botrytis spp.</title>
        <authorList>
            <person name="Valero-Jimenez C.A."/>
            <person name="Tapia P."/>
            <person name="Veloso J."/>
            <person name="Silva-Moreno E."/>
            <person name="Staats M."/>
            <person name="Valdes J.H."/>
            <person name="Van Kan J.A.L."/>
        </authorList>
    </citation>
    <scope>NUCLEOTIDE SEQUENCE [LARGE SCALE GENOMIC DNA]</scope>
    <source>
        <strain evidence="1 2">Bh0001</strain>
    </source>
</reference>
<comment type="caution">
    <text evidence="1">The sequence shown here is derived from an EMBL/GenBank/DDBJ whole genome shotgun (WGS) entry which is preliminary data.</text>
</comment>
<evidence type="ECO:0000313" key="2">
    <source>
        <dbReference type="Proteomes" id="UP000297814"/>
    </source>
</evidence>
<evidence type="ECO:0000313" key="1">
    <source>
        <dbReference type="EMBL" id="TGO39466.1"/>
    </source>
</evidence>
<proteinExistence type="predicted"/>
<organism evidence="1 2">
    <name type="scientific">Botrytis hyacinthi</name>
    <dbReference type="NCBI Taxonomy" id="278943"/>
    <lineage>
        <taxon>Eukaryota</taxon>
        <taxon>Fungi</taxon>
        <taxon>Dikarya</taxon>
        <taxon>Ascomycota</taxon>
        <taxon>Pezizomycotina</taxon>
        <taxon>Leotiomycetes</taxon>
        <taxon>Helotiales</taxon>
        <taxon>Sclerotiniaceae</taxon>
        <taxon>Botrytis</taxon>
    </lineage>
</organism>
<dbReference type="Proteomes" id="UP000297814">
    <property type="component" value="Unassembled WGS sequence"/>
</dbReference>
<protein>
    <submittedName>
        <fullName evidence="1">Uncharacterized protein</fullName>
    </submittedName>
</protein>
<dbReference type="EMBL" id="PQXK01000053">
    <property type="protein sequence ID" value="TGO39466.1"/>
    <property type="molecule type" value="Genomic_DNA"/>
</dbReference>
<keyword evidence="2" id="KW-1185">Reference proteome</keyword>
<sequence length="319" mass="37057">MNEVFSYRQHHSSTSGLILSLNFGHLALGTYLEAMGLTITRVNLYVTESNLSEQANDELQYHLLCTQSQKLPILWILTCQDDFTDERTTKKTKMNSKDIVTALQVFQDRVNSLELEVARKDTELHEKNAVIEFLRDECQRYATQNTTVLVAGHSQILPHVPIFDIDENGKHSIHFDYWLQRMQSKLDMDHYLGATRREYVVSRLGSGPSAYVYKRYQTAEQMLEALNKIYGNTDRREAAEVAYRRLCRKDNEPFPLFWKEFQRLSAVLEMTETMMVHDLYGKLNLGLRKALIGANLDNIEDLGRICRMKDRKLRVIQAL</sequence>
<dbReference type="AlphaFoldDB" id="A0A4Z1GRB3"/>
<name>A0A4Z1GRB3_9HELO</name>
<accession>A0A4Z1GRB3</accession>
<gene>
    <name evidence="1" type="ORF">BHYA_0053g00210</name>
</gene>